<dbReference type="Pfam" id="PF01535">
    <property type="entry name" value="PPR"/>
    <property type="match status" value="2"/>
</dbReference>
<feature type="region of interest" description="Disordered" evidence="3">
    <location>
        <begin position="20"/>
        <end position="58"/>
    </location>
</feature>
<protein>
    <submittedName>
        <fullName evidence="4">Uncharacterized protein</fullName>
    </submittedName>
</protein>
<feature type="compositionally biased region" description="Polar residues" evidence="3">
    <location>
        <begin position="20"/>
        <end position="36"/>
    </location>
</feature>
<evidence type="ECO:0000256" key="3">
    <source>
        <dbReference type="SAM" id="MobiDB-lite"/>
    </source>
</evidence>
<proteinExistence type="predicted"/>
<organism evidence="4 5">
    <name type="scientific">Diplogelasinospora grovesii</name>
    <dbReference type="NCBI Taxonomy" id="303347"/>
    <lineage>
        <taxon>Eukaryota</taxon>
        <taxon>Fungi</taxon>
        <taxon>Dikarya</taxon>
        <taxon>Ascomycota</taxon>
        <taxon>Pezizomycotina</taxon>
        <taxon>Sordariomycetes</taxon>
        <taxon>Sordariomycetidae</taxon>
        <taxon>Sordariales</taxon>
        <taxon>Diplogelasinosporaceae</taxon>
        <taxon>Diplogelasinospora</taxon>
    </lineage>
</organism>
<dbReference type="InterPro" id="IPR011990">
    <property type="entry name" value="TPR-like_helical_dom_sf"/>
</dbReference>
<feature type="repeat" description="PPR" evidence="2">
    <location>
        <begin position="612"/>
        <end position="646"/>
    </location>
</feature>
<dbReference type="PROSITE" id="PS51375">
    <property type="entry name" value="PPR"/>
    <property type="match status" value="3"/>
</dbReference>
<dbReference type="Pfam" id="PF13041">
    <property type="entry name" value="PPR_2"/>
    <property type="match status" value="2"/>
</dbReference>
<comment type="caution">
    <text evidence="4">The sequence shown here is derived from an EMBL/GenBank/DDBJ whole genome shotgun (WGS) entry which is preliminary data.</text>
</comment>
<reference evidence="5" key="1">
    <citation type="journal article" date="2023" name="Mol. Phylogenet. Evol.">
        <title>Genome-scale phylogeny and comparative genomics of the fungal order Sordariales.</title>
        <authorList>
            <person name="Hensen N."/>
            <person name="Bonometti L."/>
            <person name="Westerberg I."/>
            <person name="Brannstrom I.O."/>
            <person name="Guillou S."/>
            <person name="Cros-Aarteil S."/>
            <person name="Calhoun S."/>
            <person name="Haridas S."/>
            <person name="Kuo A."/>
            <person name="Mondo S."/>
            <person name="Pangilinan J."/>
            <person name="Riley R."/>
            <person name="LaButti K."/>
            <person name="Andreopoulos B."/>
            <person name="Lipzen A."/>
            <person name="Chen C."/>
            <person name="Yan M."/>
            <person name="Daum C."/>
            <person name="Ng V."/>
            <person name="Clum A."/>
            <person name="Steindorff A."/>
            <person name="Ohm R.A."/>
            <person name="Martin F."/>
            <person name="Silar P."/>
            <person name="Natvig D.O."/>
            <person name="Lalanne C."/>
            <person name="Gautier V."/>
            <person name="Ament-Velasquez S.L."/>
            <person name="Kruys A."/>
            <person name="Hutchinson M.I."/>
            <person name="Powell A.J."/>
            <person name="Barry K."/>
            <person name="Miller A.N."/>
            <person name="Grigoriev I.V."/>
            <person name="Debuchy R."/>
            <person name="Gladieux P."/>
            <person name="Hiltunen Thoren M."/>
            <person name="Johannesson H."/>
        </authorList>
    </citation>
    <scope>NUCLEOTIDE SEQUENCE [LARGE SCALE GENOMIC DNA]</scope>
    <source>
        <strain evidence="5">CBS 340.73</strain>
    </source>
</reference>
<keyword evidence="5" id="KW-1185">Reference proteome</keyword>
<dbReference type="InterPro" id="IPR002885">
    <property type="entry name" value="PPR_rpt"/>
</dbReference>
<evidence type="ECO:0000256" key="2">
    <source>
        <dbReference type="PROSITE-ProRule" id="PRU00708"/>
    </source>
</evidence>
<dbReference type="PANTHER" id="PTHR47939">
    <property type="entry name" value="MEMBRANE-ASSOCIATED SALT-INDUCIBLE PROTEIN-LIKE"/>
    <property type="match status" value="1"/>
</dbReference>
<gene>
    <name evidence="4" type="ORF">QBC46DRAFT_380256</name>
</gene>
<name>A0AAN6NDY1_9PEZI</name>
<evidence type="ECO:0000313" key="4">
    <source>
        <dbReference type="EMBL" id="KAK3942443.1"/>
    </source>
</evidence>
<dbReference type="Proteomes" id="UP001303473">
    <property type="component" value="Unassembled WGS sequence"/>
</dbReference>
<dbReference type="AlphaFoldDB" id="A0AAN6NDY1"/>
<accession>A0AAN6NDY1</accession>
<keyword evidence="1" id="KW-0677">Repeat</keyword>
<feature type="repeat" description="PPR" evidence="2">
    <location>
        <begin position="493"/>
        <end position="527"/>
    </location>
</feature>
<dbReference type="NCBIfam" id="TIGR00756">
    <property type="entry name" value="PPR"/>
    <property type="match status" value="2"/>
</dbReference>
<dbReference type="EMBL" id="MU853774">
    <property type="protein sequence ID" value="KAK3942443.1"/>
    <property type="molecule type" value="Genomic_DNA"/>
</dbReference>
<dbReference type="PANTHER" id="PTHR47939:SF13">
    <property type="entry name" value="OS03G0201400 PROTEIN"/>
    <property type="match status" value="1"/>
</dbReference>
<dbReference type="Gene3D" id="1.25.40.10">
    <property type="entry name" value="Tetratricopeptide repeat domain"/>
    <property type="match status" value="3"/>
</dbReference>
<feature type="repeat" description="PPR" evidence="2">
    <location>
        <begin position="458"/>
        <end position="492"/>
    </location>
</feature>
<evidence type="ECO:0000313" key="5">
    <source>
        <dbReference type="Proteomes" id="UP001303473"/>
    </source>
</evidence>
<sequence>MSELSKVCLRCRARILAASRVQQTSWQQPRNSSYSTAAGDVGPQHDDQQSIRAATPAPTADAGWKLRKIKTNNATRPRRAAFADSSSSLAIFKNIVGEQQSRDVAASESTAATSPSTGQMANLGLMKDVAKMQEILGRDGDAGVTAAYGFFETNIYPQISQAGSEVPQILIDQLSAVLFRRLLIKKAESFDSPELPTVTRISEIMLELGLLKPPNWAILMIQLLQHICRVSTFPTDYTSIESYENAMGRRDALLHDLLGAWKVFTVPRFTALRVGDAAKAAKQGLYPSGYPRAHSSSDRWPGPQRAFAALFPQYTHLVLHRPTWAAIATYALLTDPVNRNQSVLEKATPFLRMMGQVLFASPRPKRNELKTVFGPYPDLHDYCLSRWPAVIAVLSNRMAALDPRSFTRPPRSVDNIYRQFDQALKRGNLEAMKKAWQEFWGMDDVPDEARVKELLAENVELFDQFIMAYMGLKQPELAIDVWNRMQRIGVKPTIKTWNSMIDGCTRAKNPHGIKTVWQRLVASGIELDTTVWTARISGLIRAGDPEAGLAALNEMAKIWEDSRKGQGNSFVIAVKPTIEPVNAALSGLLRLNRMSTAKTVLGWAARQGIAPDIYTFNTLLRPMVRKGQHDEVDKIFQMMRDMGIEADAATFTILLEGALADVGAESPERQVQIVTKFIRDMEAAGVKANMQTYAKMIYVLLQEGGDNAEAAVKAVLAHIWSNAGLELTSHIYTMLAEHYFSRDPPDTVAVTSLIESRNLHDNRDIDRIFWERVIKGYSQAGETDRALHIYNRIFAPSNAGAGGTIITFSTLYELLFALVRADKMEEAAKLVKSARNIMDATAGGGGGGGGPPEQIPEGAAARGVIDADIKTGRFWKHRFWHLADRYGLLQEDLVAPFHAANTADLGM</sequence>
<evidence type="ECO:0000256" key="1">
    <source>
        <dbReference type="ARBA" id="ARBA00022737"/>
    </source>
</evidence>
<dbReference type="InterPro" id="IPR050667">
    <property type="entry name" value="PPR-containing_protein"/>
</dbReference>